<protein>
    <submittedName>
        <fullName evidence="1">Uncharacterized protein</fullName>
    </submittedName>
</protein>
<evidence type="ECO:0000313" key="1">
    <source>
        <dbReference type="EMBL" id="SFC24995.1"/>
    </source>
</evidence>
<dbReference type="OrthoDB" id="508963at85011"/>
<dbReference type="Proteomes" id="UP000199207">
    <property type="component" value="Unassembled WGS sequence"/>
</dbReference>
<dbReference type="RefSeq" id="WP_093837721.1">
    <property type="nucleotide sequence ID" value="NZ_FOLM01000002.1"/>
</dbReference>
<dbReference type="EMBL" id="FOLM01000002">
    <property type="protein sequence ID" value="SFC24995.1"/>
    <property type="molecule type" value="Genomic_DNA"/>
</dbReference>
<accession>A0A1I1HML1</accession>
<evidence type="ECO:0000313" key="2">
    <source>
        <dbReference type="Proteomes" id="UP000199207"/>
    </source>
</evidence>
<keyword evidence="2" id="KW-1185">Reference proteome</keyword>
<name>A0A1I1HML1_9ACTN</name>
<sequence length="89" mass="10042">MEEVIEEVRRIIAQGGPFTEILATLRDSEAVDFKAIMVIYVLREAVGMPIVEAREIIARLDADLHPLVSAEDLDTTAERYLAPYRTRTP</sequence>
<dbReference type="AlphaFoldDB" id="A0A1I1HML1"/>
<organism evidence="1 2">
    <name type="scientific">Streptomyces aidingensis</name>
    <dbReference type="NCBI Taxonomy" id="910347"/>
    <lineage>
        <taxon>Bacteria</taxon>
        <taxon>Bacillati</taxon>
        <taxon>Actinomycetota</taxon>
        <taxon>Actinomycetes</taxon>
        <taxon>Kitasatosporales</taxon>
        <taxon>Streptomycetaceae</taxon>
        <taxon>Streptomyces</taxon>
    </lineage>
</organism>
<dbReference type="STRING" id="910347.SAMN05421773_102446"/>
<reference evidence="1 2" key="1">
    <citation type="submission" date="2016-10" db="EMBL/GenBank/DDBJ databases">
        <authorList>
            <person name="de Groot N.N."/>
        </authorList>
    </citation>
    <scope>NUCLEOTIDE SEQUENCE [LARGE SCALE GENOMIC DNA]</scope>
    <source>
        <strain evidence="1 2">CGMCC 4.5739</strain>
    </source>
</reference>
<gene>
    <name evidence="1" type="ORF">SAMN05421773_102446</name>
</gene>
<proteinExistence type="predicted"/>